<reference evidence="1" key="1">
    <citation type="journal article" date="2014" name="Front. Microbiol.">
        <title>High frequency of phylogenetically diverse reductive dehalogenase-homologous genes in deep subseafloor sedimentary metagenomes.</title>
        <authorList>
            <person name="Kawai M."/>
            <person name="Futagami T."/>
            <person name="Toyoda A."/>
            <person name="Takaki Y."/>
            <person name="Nishi S."/>
            <person name="Hori S."/>
            <person name="Arai W."/>
            <person name="Tsubouchi T."/>
            <person name="Morono Y."/>
            <person name="Uchiyama I."/>
            <person name="Ito T."/>
            <person name="Fujiyama A."/>
            <person name="Inagaki F."/>
            <person name="Takami H."/>
        </authorList>
    </citation>
    <scope>NUCLEOTIDE SEQUENCE</scope>
    <source>
        <strain evidence="1">Expedition CK06-06</strain>
    </source>
</reference>
<comment type="caution">
    <text evidence="1">The sequence shown here is derived from an EMBL/GenBank/DDBJ whole genome shotgun (WGS) entry which is preliminary data.</text>
</comment>
<name>X0TER9_9ZZZZ</name>
<evidence type="ECO:0000313" key="1">
    <source>
        <dbReference type="EMBL" id="GAF74550.1"/>
    </source>
</evidence>
<dbReference type="AlphaFoldDB" id="X0TER9"/>
<accession>X0TER9</accession>
<sequence length="75" mass="8798">MNFITNWLEKRRDKKSLGQYNRGFDYAAGEILRGTNRHVLLNYTDTARTMGDYNSWDAGIEDADREIRKLKGELK</sequence>
<proteinExistence type="predicted"/>
<gene>
    <name evidence="1" type="ORF">S01H1_08187</name>
</gene>
<protein>
    <submittedName>
        <fullName evidence="1">Uncharacterized protein</fullName>
    </submittedName>
</protein>
<dbReference type="EMBL" id="BARS01004201">
    <property type="protein sequence ID" value="GAF74550.1"/>
    <property type="molecule type" value="Genomic_DNA"/>
</dbReference>
<organism evidence="1">
    <name type="scientific">marine sediment metagenome</name>
    <dbReference type="NCBI Taxonomy" id="412755"/>
    <lineage>
        <taxon>unclassified sequences</taxon>
        <taxon>metagenomes</taxon>
        <taxon>ecological metagenomes</taxon>
    </lineage>
</organism>